<comment type="caution">
    <text evidence="2">The sequence shown here is derived from an EMBL/GenBank/DDBJ whole genome shotgun (WGS) entry which is preliminary data.</text>
</comment>
<dbReference type="AlphaFoldDB" id="A0A8S0P9X0"/>
<evidence type="ECO:0000256" key="1">
    <source>
        <dbReference type="SAM" id="Coils"/>
    </source>
</evidence>
<gene>
    <name evidence="2" type="ORF">OLEA9_A075823</name>
</gene>
<feature type="coiled-coil region" evidence="1">
    <location>
        <begin position="9"/>
        <end position="36"/>
    </location>
</feature>
<proteinExistence type="predicted"/>
<accession>A0A8S0P9X0</accession>
<evidence type="ECO:0000313" key="3">
    <source>
        <dbReference type="Proteomes" id="UP000594638"/>
    </source>
</evidence>
<protein>
    <submittedName>
        <fullName evidence="2">Uncharacterized protein</fullName>
    </submittedName>
</protein>
<name>A0A8S0P9X0_OLEEU</name>
<reference evidence="2 3" key="1">
    <citation type="submission" date="2019-12" db="EMBL/GenBank/DDBJ databases">
        <authorList>
            <person name="Alioto T."/>
            <person name="Alioto T."/>
            <person name="Gomez Garrido J."/>
        </authorList>
    </citation>
    <scope>NUCLEOTIDE SEQUENCE [LARGE SCALE GENOMIC DNA]</scope>
</reference>
<keyword evidence="1" id="KW-0175">Coiled coil</keyword>
<organism evidence="2 3">
    <name type="scientific">Olea europaea subsp. europaea</name>
    <dbReference type="NCBI Taxonomy" id="158383"/>
    <lineage>
        <taxon>Eukaryota</taxon>
        <taxon>Viridiplantae</taxon>
        <taxon>Streptophyta</taxon>
        <taxon>Embryophyta</taxon>
        <taxon>Tracheophyta</taxon>
        <taxon>Spermatophyta</taxon>
        <taxon>Magnoliopsida</taxon>
        <taxon>eudicotyledons</taxon>
        <taxon>Gunneridae</taxon>
        <taxon>Pentapetalae</taxon>
        <taxon>asterids</taxon>
        <taxon>lamiids</taxon>
        <taxon>Lamiales</taxon>
        <taxon>Oleaceae</taxon>
        <taxon>Oleeae</taxon>
        <taxon>Olea</taxon>
    </lineage>
</organism>
<sequence length="101" mass="11431">MVVDFGGDMDVENLELDELEMFKAALEEELINLKTKAEPSSSSLITEEFKILNTKAENSSSCSLIRVALTSEIYMVESNHGSIFLTLYKLQFNNIKLRGFF</sequence>
<keyword evidence="3" id="KW-1185">Reference proteome</keyword>
<dbReference type="Proteomes" id="UP000594638">
    <property type="component" value="Unassembled WGS sequence"/>
</dbReference>
<dbReference type="Gramene" id="OE9A075823T1">
    <property type="protein sequence ID" value="OE9A075823C1"/>
    <property type="gene ID" value="OE9A075823"/>
</dbReference>
<dbReference type="EMBL" id="CACTIH010000023">
    <property type="protein sequence ID" value="CAA2935176.1"/>
    <property type="molecule type" value="Genomic_DNA"/>
</dbReference>
<evidence type="ECO:0000313" key="2">
    <source>
        <dbReference type="EMBL" id="CAA2935176.1"/>
    </source>
</evidence>